<keyword evidence="3" id="KW-1185">Reference proteome</keyword>
<evidence type="ECO:0000256" key="1">
    <source>
        <dbReference type="SAM" id="MobiDB-lite"/>
    </source>
</evidence>
<evidence type="ECO:0000313" key="2">
    <source>
        <dbReference type="EMBL" id="KHG07100.1"/>
    </source>
</evidence>
<feature type="compositionally biased region" description="Basic and acidic residues" evidence="1">
    <location>
        <begin position="51"/>
        <end position="77"/>
    </location>
</feature>
<feature type="compositionally biased region" description="Basic residues" evidence="1">
    <location>
        <begin position="340"/>
        <end position="359"/>
    </location>
</feature>
<dbReference type="Proteomes" id="UP000032142">
    <property type="component" value="Unassembled WGS sequence"/>
</dbReference>
<accession>A0A0B0N254</accession>
<gene>
    <name evidence="2" type="ORF">F383_33526</name>
</gene>
<dbReference type="AlphaFoldDB" id="A0A0B0N254"/>
<feature type="region of interest" description="Disordered" evidence="1">
    <location>
        <begin position="49"/>
        <end position="195"/>
    </location>
</feature>
<feature type="compositionally biased region" description="Basic and acidic residues" evidence="1">
    <location>
        <begin position="309"/>
        <end position="318"/>
    </location>
</feature>
<feature type="compositionally biased region" description="Basic residues" evidence="1">
    <location>
        <begin position="88"/>
        <end position="105"/>
    </location>
</feature>
<name>A0A0B0N254_GOSAR</name>
<evidence type="ECO:0000313" key="3">
    <source>
        <dbReference type="Proteomes" id="UP000032142"/>
    </source>
</evidence>
<feature type="region of interest" description="Disordered" evidence="1">
    <location>
        <begin position="294"/>
        <end position="368"/>
    </location>
</feature>
<feature type="compositionally biased region" description="Basic and acidic residues" evidence="1">
    <location>
        <begin position="183"/>
        <end position="195"/>
    </location>
</feature>
<dbReference type="EMBL" id="JRRC01467363">
    <property type="protein sequence ID" value="KHG07100.1"/>
    <property type="molecule type" value="Genomic_DNA"/>
</dbReference>
<proteinExistence type="predicted"/>
<feature type="compositionally biased region" description="Basic and acidic residues" evidence="1">
    <location>
        <begin position="147"/>
        <end position="166"/>
    </location>
</feature>
<organism evidence="2 3">
    <name type="scientific">Gossypium arboreum</name>
    <name type="common">Tree cotton</name>
    <name type="synonym">Gossypium nanking</name>
    <dbReference type="NCBI Taxonomy" id="29729"/>
    <lineage>
        <taxon>Eukaryota</taxon>
        <taxon>Viridiplantae</taxon>
        <taxon>Streptophyta</taxon>
        <taxon>Embryophyta</taxon>
        <taxon>Tracheophyta</taxon>
        <taxon>Spermatophyta</taxon>
        <taxon>Magnoliopsida</taxon>
        <taxon>eudicotyledons</taxon>
        <taxon>Gunneridae</taxon>
        <taxon>Pentapetalae</taxon>
        <taxon>rosids</taxon>
        <taxon>malvids</taxon>
        <taxon>Malvales</taxon>
        <taxon>Malvaceae</taxon>
        <taxon>Malvoideae</taxon>
        <taxon>Gossypium</taxon>
    </lineage>
</organism>
<reference evidence="3" key="1">
    <citation type="submission" date="2014-09" db="EMBL/GenBank/DDBJ databases">
        <authorList>
            <person name="Mudge J."/>
            <person name="Ramaraj T."/>
            <person name="Lindquist I.E."/>
            <person name="Bharti A.K."/>
            <person name="Sundararajan A."/>
            <person name="Cameron C.T."/>
            <person name="Woodward J.E."/>
            <person name="May G.D."/>
            <person name="Brubaker C."/>
            <person name="Broadhvest J."/>
            <person name="Wilkins T.A."/>
        </authorList>
    </citation>
    <scope>NUCLEOTIDE SEQUENCE</scope>
    <source>
        <strain evidence="3">cv. AKA8401</strain>
    </source>
</reference>
<feature type="compositionally biased region" description="Basic and acidic residues" evidence="1">
    <location>
        <begin position="115"/>
        <end position="133"/>
    </location>
</feature>
<comment type="caution">
    <text evidence="2">The sequence shown here is derived from an EMBL/GenBank/DDBJ whole genome shotgun (WGS) entry which is preliminary data.</text>
</comment>
<sequence>MLQVSNVTEKEALLAFQEGLKPWVKQEVEQRGVQKLSEAMTVAESVVKLGLGKDKLGSSKSKEKGVCEGNHKEDNKDGNYNGNNGGNRKPRKCPKKSALKKKPCPRKPVIDGNDGADKEPKKLGSSKGKTEAKRAKRSKSIIEGNDGADKEPKKLDSSKGKSEAKREKRSKKKRQVVVQGKATSEHDESLEGLLPKEEVSLSSNLEEEVAMKTVKLGLMRLKSSKASELAKSSTRLPPMGEVGNASDFKEKEVIHVGQLTRVNAKVHSKHFDSVLHSNLLTWQEHRGPFEVLEQGGRETVGKAKPSVVNHEDSVRGELECGQGSDITPCRRDVQTSRTAQVKKQRKPRQKSRRKRKAKASIRDRGESS</sequence>
<protein>
    <submittedName>
        <fullName evidence="2">Uncharacterized protein</fullName>
    </submittedName>
</protein>